<evidence type="ECO:0000259" key="2">
    <source>
        <dbReference type="Pfam" id="PF13511"/>
    </source>
</evidence>
<protein>
    <submittedName>
        <fullName evidence="3">DUF4124 domain-containing protein</fullName>
    </submittedName>
</protein>
<accession>A0ABT6BAU7</accession>
<proteinExistence type="predicted"/>
<dbReference type="Pfam" id="PF13511">
    <property type="entry name" value="DUF4124"/>
    <property type="match status" value="1"/>
</dbReference>
<reference evidence="3 4" key="1">
    <citation type="journal article" date="2024" name="Curr. Microbiol.">
        <title>Luteibacter sahnii sp. nov., A Novel Yellow-Colored Xanthomonadin Pigment Producing Probiotic Bacterium from Healthy Rice Seed Microbiome.</title>
        <authorList>
            <person name="Jaiswal G."/>
            <person name="Rana R."/>
            <person name="Nayak P.K."/>
            <person name="Chouhan R."/>
            <person name="Gandhi S.G."/>
            <person name="Patel H.K."/>
            <person name="Patil P.B."/>
        </authorList>
    </citation>
    <scope>NUCLEOTIDE SEQUENCE [LARGE SCALE GENOMIC DNA]</scope>
    <source>
        <strain evidence="3 4">PPL201</strain>
    </source>
</reference>
<feature type="compositionally biased region" description="Low complexity" evidence="1">
    <location>
        <begin position="65"/>
        <end position="81"/>
    </location>
</feature>
<dbReference type="Proteomes" id="UP001528850">
    <property type="component" value="Unassembled WGS sequence"/>
</dbReference>
<feature type="region of interest" description="Disordered" evidence="1">
    <location>
        <begin position="108"/>
        <end position="146"/>
    </location>
</feature>
<keyword evidence="4" id="KW-1185">Reference proteome</keyword>
<evidence type="ECO:0000313" key="4">
    <source>
        <dbReference type="Proteomes" id="UP001528850"/>
    </source>
</evidence>
<organism evidence="3 4">
    <name type="scientific">Luteibacter sahnii</name>
    <dbReference type="NCBI Taxonomy" id="3021977"/>
    <lineage>
        <taxon>Bacteria</taxon>
        <taxon>Pseudomonadati</taxon>
        <taxon>Pseudomonadota</taxon>
        <taxon>Gammaproteobacteria</taxon>
        <taxon>Lysobacterales</taxon>
        <taxon>Rhodanobacteraceae</taxon>
        <taxon>Luteibacter</taxon>
    </lineage>
</organism>
<feature type="domain" description="DUF4124" evidence="2">
    <location>
        <begin position="21"/>
        <end position="72"/>
    </location>
</feature>
<dbReference type="InterPro" id="IPR025392">
    <property type="entry name" value="DUF4124"/>
</dbReference>
<gene>
    <name evidence="3" type="ORF">P3W24_09860</name>
</gene>
<evidence type="ECO:0000313" key="3">
    <source>
        <dbReference type="EMBL" id="MDF4025268.1"/>
    </source>
</evidence>
<evidence type="ECO:0000256" key="1">
    <source>
        <dbReference type="SAM" id="MobiDB-lite"/>
    </source>
</evidence>
<name>A0ABT6BAU7_9GAMM</name>
<feature type="region of interest" description="Disordered" evidence="1">
    <location>
        <begin position="60"/>
        <end position="93"/>
    </location>
</feature>
<comment type="caution">
    <text evidence="3">The sequence shown here is derived from an EMBL/GenBank/DDBJ whole genome shotgun (WGS) entry which is preliminary data.</text>
</comment>
<feature type="compositionally biased region" description="Basic and acidic residues" evidence="1">
    <location>
        <begin position="122"/>
        <end position="136"/>
    </location>
</feature>
<sequence length="146" mass="15563">MLGVVEVSRHAWALATFFVVCAAQAQQVQRYYKWTDAQGVTHYGDTAPPGVAAQPVDVRGGGIETTPAPASASTTGTSDTALQKAEAGARAQNCGRARDNLRVLDGKAMLVDSGDPTQARRLSPEDLERMRRRSNDEIAEYCGASP</sequence>
<dbReference type="EMBL" id="JARJJS010000002">
    <property type="protein sequence ID" value="MDF4025268.1"/>
    <property type="molecule type" value="Genomic_DNA"/>
</dbReference>